<reference evidence="2" key="2">
    <citation type="submission" date="2024-04" db="EMBL/GenBank/DDBJ databases">
        <authorList>
            <person name="Chen Y."/>
            <person name="Shah S."/>
            <person name="Dougan E. K."/>
            <person name="Thang M."/>
            <person name="Chan C."/>
        </authorList>
    </citation>
    <scope>NUCLEOTIDE SEQUENCE [LARGE SCALE GENOMIC DNA]</scope>
</reference>
<feature type="non-terminal residue" evidence="1">
    <location>
        <position position="140"/>
    </location>
</feature>
<name>A0A9P1D7B7_9DINO</name>
<organism evidence="1">
    <name type="scientific">Cladocopium goreaui</name>
    <dbReference type="NCBI Taxonomy" id="2562237"/>
    <lineage>
        <taxon>Eukaryota</taxon>
        <taxon>Sar</taxon>
        <taxon>Alveolata</taxon>
        <taxon>Dinophyceae</taxon>
        <taxon>Suessiales</taxon>
        <taxon>Symbiodiniaceae</taxon>
        <taxon>Cladocopium</taxon>
    </lineage>
</organism>
<dbReference type="EMBL" id="CAMXCT030003656">
    <property type="protein sequence ID" value="CAL4792900.1"/>
    <property type="molecule type" value="Genomic_DNA"/>
</dbReference>
<dbReference type="AlphaFoldDB" id="A0A9P1D7B7"/>
<dbReference type="EMBL" id="CAMXCT020003656">
    <property type="protein sequence ID" value="CAL1158963.1"/>
    <property type="molecule type" value="Genomic_DNA"/>
</dbReference>
<gene>
    <name evidence="1" type="ORF">C1SCF055_LOCUS31297</name>
</gene>
<feature type="non-terminal residue" evidence="1">
    <location>
        <position position="1"/>
    </location>
</feature>
<dbReference type="EMBL" id="CAMXCT010003656">
    <property type="protein sequence ID" value="CAI4005588.1"/>
    <property type="molecule type" value="Genomic_DNA"/>
</dbReference>
<evidence type="ECO:0000313" key="1">
    <source>
        <dbReference type="EMBL" id="CAI4005588.1"/>
    </source>
</evidence>
<proteinExistence type="predicted"/>
<protein>
    <submittedName>
        <fullName evidence="3">Glycosyltransferase family 92 protein</fullName>
    </submittedName>
</protein>
<accession>A0A9P1D7B7</accession>
<evidence type="ECO:0000313" key="4">
    <source>
        <dbReference type="Proteomes" id="UP001152797"/>
    </source>
</evidence>
<dbReference type="Proteomes" id="UP001152797">
    <property type="component" value="Unassembled WGS sequence"/>
</dbReference>
<evidence type="ECO:0000313" key="3">
    <source>
        <dbReference type="EMBL" id="CAL4792900.1"/>
    </source>
</evidence>
<evidence type="ECO:0000313" key="2">
    <source>
        <dbReference type="EMBL" id="CAL1158963.1"/>
    </source>
</evidence>
<comment type="caution">
    <text evidence="1">The sequence shown here is derived from an EMBL/GenBank/DDBJ whole genome shotgun (WGS) entry which is preliminary data.</text>
</comment>
<reference evidence="1" key="1">
    <citation type="submission" date="2022-10" db="EMBL/GenBank/DDBJ databases">
        <authorList>
            <person name="Chen Y."/>
            <person name="Dougan E. K."/>
            <person name="Chan C."/>
            <person name="Rhodes N."/>
            <person name="Thang M."/>
        </authorList>
    </citation>
    <scope>NUCLEOTIDE SEQUENCE</scope>
</reference>
<sequence length="140" mass="14503">ALAADVAVGILLEADPSRPALNGPSWPLSPRQVPYMELAARAEAQQKPFDAWLLYGKAAEVAKGAAGELFRLRALAAMASHLETCAVADASKGVEFGDVLSYSILVQSLEAVGRRSEAVAAAGEGAKLLKGSPLGTTLEE</sequence>
<keyword evidence="4" id="KW-1185">Reference proteome</keyword>